<evidence type="ECO:0000313" key="1">
    <source>
        <dbReference type="EMBL" id="SEB05216.1"/>
    </source>
</evidence>
<sequence>MGFFQHALRLAKKNQSGNPMLNFIEKANRQLVNLN</sequence>
<protein>
    <submittedName>
        <fullName evidence="1">Uncharacterized protein</fullName>
    </submittedName>
</protein>
<reference evidence="1 2" key="1">
    <citation type="submission" date="2016-10" db="EMBL/GenBank/DDBJ databases">
        <authorList>
            <person name="de Groot N.N."/>
        </authorList>
    </citation>
    <scope>NUCLEOTIDE SEQUENCE [LARGE SCALE GENOMIC DNA]</scope>
    <source>
        <strain evidence="1 2">DSM 19033</strain>
    </source>
</reference>
<name>A0A1H4G6G9_9SPHI</name>
<dbReference type="EMBL" id="FNRA01000009">
    <property type="protein sequence ID" value="SEB05216.1"/>
    <property type="molecule type" value="Genomic_DNA"/>
</dbReference>
<gene>
    <name evidence="1" type="ORF">SAMN05443550_10973</name>
</gene>
<dbReference type="AlphaFoldDB" id="A0A1H4G6G9"/>
<accession>A0A1H4G6G9</accession>
<organism evidence="1 2">
    <name type="scientific">Pedobacter hartonius</name>
    <dbReference type="NCBI Taxonomy" id="425514"/>
    <lineage>
        <taxon>Bacteria</taxon>
        <taxon>Pseudomonadati</taxon>
        <taxon>Bacteroidota</taxon>
        <taxon>Sphingobacteriia</taxon>
        <taxon>Sphingobacteriales</taxon>
        <taxon>Sphingobacteriaceae</taxon>
        <taxon>Pedobacter</taxon>
    </lineage>
</organism>
<dbReference type="Proteomes" id="UP000198850">
    <property type="component" value="Unassembled WGS sequence"/>
</dbReference>
<proteinExistence type="predicted"/>
<evidence type="ECO:0000313" key="2">
    <source>
        <dbReference type="Proteomes" id="UP000198850"/>
    </source>
</evidence>
<keyword evidence="2" id="KW-1185">Reference proteome</keyword>